<gene>
    <name evidence="1" type="ORF">GHI93_03575</name>
</gene>
<dbReference type="Proteomes" id="UP000439550">
    <property type="component" value="Unassembled WGS sequence"/>
</dbReference>
<dbReference type="OrthoDB" id="2242866at2"/>
<dbReference type="InterPro" id="IPR021402">
    <property type="entry name" value="DUF3042"/>
</dbReference>
<dbReference type="AlphaFoldDB" id="A0A7X1Z7D1"/>
<comment type="caution">
    <text evidence="1">The sequence shown here is derived from an EMBL/GenBank/DDBJ whole genome shotgun (WGS) entry which is preliminary data.</text>
</comment>
<dbReference type="EMBL" id="WITJ01000004">
    <property type="protein sequence ID" value="MQW39033.1"/>
    <property type="molecule type" value="Genomic_DNA"/>
</dbReference>
<sequence>MNKFVKGYFIGKSIEIGVAVAALTVKHFTSGLPKYIDKEEFIEQSRKKSQRKRLSR</sequence>
<keyword evidence="2" id="KW-1185">Reference proteome</keyword>
<dbReference type="RefSeq" id="WP_153495672.1">
    <property type="nucleotide sequence ID" value="NZ_CAXYUY010000004.1"/>
</dbReference>
<protein>
    <submittedName>
        <fullName evidence="1">DUF3042 family protein</fullName>
    </submittedName>
</protein>
<organism evidence="1 2">
    <name type="scientific">Lactococcus hircilactis</name>
    <dbReference type="NCBI Taxonomy" id="1494462"/>
    <lineage>
        <taxon>Bacteria</taxon>
        <taxon>Bacillati</taxon>
        <taxon>Bacillota</taxon>
        <taxon>Bacilli</taxon>
        <taxon>Lactobacillales</taxon>
        <taxon>Streptococcaceae</taxon>
        <taxon>Lactococcus</taxon>
    </lineage>
</organism>
<accession>A0A7X1Z7D1</accession>
<proteinExistence type="predicted"/>
<evidence type="ECO:0000313" key="1">
    <source>
        <dbReference type="EMBL" id="MQW39033.1"/>
    </source>
</evidence>
<reference evidence="1 2" key="1">
    <citation type="submission" date="2019-10" db="EMBL/GenBank/DDBJ databases">
        <authorList>
            <person name="Dong K."/>
        </authorList>
    </citation>
    <scope>NUCLEOTIDE SEQUENCE [LARGE SCALE GENOMIC DNA]</scope>
    <source>
        <strain evidence="1 2">DSM 28960</strain>
    </source>
</reference>
<dbReference type="Pfam" id="PF11240">
    <property type="entry name" value="DUF3042"/>
    <property type="match status" value="1"/>
</dbReference>
<name>A0A7X1Z7D1_9LACT</name>
<evidence type="ECO:0000313" key="2">
    <source>
        <dbReference type="Proteomes" id="UP000439550"/>
    </source>
</evidence>